<evidence type="ECO:0000256" key="1">
    <source>
        <dbReference type="ARBA" id="ARBA00006336"/>
    </source>
</evidence>
<evidence type="ECO:0000259" key="3">
    <source>
        <dbReference type="Pfam" id="PF00857"/>
    </source>
</evidence>
<gene>
    <name evidence="4" type="ORF">AC579_5532</name>
</gene>
<dbReference type="Proteomes" id="UP000073492">
    <property type="component" value="Unassembled WGS sequence"/>
</dbReference>
<dbReference type="InterPro" id="IPR000868">
    <property type="entry name" value="Isochorismatase-like_dom"/>
</dbReference>
<proteinExistence type="inferred from homology"/>
<evidence type="ECO:0000313" key="4">
    <source>
        <dbReference type="EMBL" id="KXT15889.1"/>
    </source>
</evidence>
<dbReference type="CDD" id="cd00431">
    <property type="entry name" value="cysteine_hydrolases"/>
    <property type="match status" value="1"/>
</dbReference>
<organism evidence="4 5">
    <name type="scientific">Pseudocercospora musae</name>
    <dbReference type="NCBI Taxonomy" id="113226"/>
    <lineage>
        <taxon>Eukaryota</taxon>
        <taxon>Fungi</taxon>
        <taxon>Dikarya</taxon>
        <taxon>Ascomycota</taxon>
        <taxon>Pezizomycotina</taxon>
        <taxon>Dothideomycetes</taxon>
        <taxon>Dothideomycetidae</taxon>
        <taxon>Mycosphaerellales</taxon>
        <taxon>Mycosphaerellaceae</taxon>
        <taxon>Pseudocercospora</taxon>
    </lineage>
</organism>
<protein>
    <recommendedName>
        <fullName evidence="3">Isochorismatase-like domain-containing protein</fullName>
    </recommendedName>
</protein>
<dbReference type="PANTHER" id="PTHR43540">
    <property type="entry name" value="PEROXYUREIDOACRYLATE/UREIDOACRYLATE AMIDOHYDROLASE-RELATED"/>
    <property type="match status" value="1"/>
</dbReference>
<dbReference type="OrthoDB" id="167809at2759"/>
<dbReference type="EMBL" id="LFZO01000048">
    <property type="protein sequence ID" value="KXT15889.1"/>
    <property type="molecule type" value="Genomic_DNA"/>
</dbReference>
<dbReference type="InterPro" id="IPR050272">
    <property type="entry name" value="Isochorismatase-like_hydrls"/>
</dbReference>
<dbReference type="Gene3D" id="3.40.50.850">
    <property type="entry name" value="Isochorismatase-like"/>
    <property type="match status" value="1"/>
</dbReference>
<dbReference type="AlphaFoldDB" id="A0A139IMD7"/>
<reference evidence="4 5" key="1">
    <citation type="submission" date="2015-07" db="EMBL/GenBank/DDBJ databases">
        <title>Comparative genomics of the Sigatoka disease complex on banana suggests a link between parallel evolutionary changes in Pseudocercospora fijiensis and Pseudocercospora eumusae and increased virulence on the banana host.</title>
        <authorList>
            <person name="Chang T.-C."/>
            <person name="Salvucci A."/>
            <person name="Crous P.W."/>
            <person name="Stergiopoulos I."/>
        </authorList>
    </citation>
    <scope>NUCLEOTIDE SEQUENCE [LARGE SCALE GENOMIC DNA]</scope>
    <source>
        <strain evidence="4 5">CBS 116634</strain>
    </source>
</reference>
<dbReference type="PANTHER" id="PTHR43540:SF9">
    <property type="entry name" value="FAMILY HYDROLASE, PUTATIVE (AFU_ORTHOLOGUE AFUA_2G08700)-RELATED"/>
    <property type="match status" value="1"/>
</dbReference>
<keyword evidence="5" id="KW-1185">Reference proteome</keyword>
<accession>A0A139IMD7</accession>
<dbReference type="STRING" id="113226.A0A139IMD7"/>
<feature type="domain" description="Isochorismatase-like" evidence="3">
    <location>
        <begin position="93"/>
        <end position="292"/>
    </location>
</feature>
<dbReference type="GO" id="GO:0016787">
    <property type="term" value="F:hydrolase activity"/>
    <property type="evidence" value="ECO:0007669"/>
    <property type="project" value="UniProtKB-KW"/>
</dbReference>
<comment type="similarity">
    <text evidence="1">Belongs to the isochorismatase family.</text>
</comment>
<name>A0A139IMD7_9PEZI</name>
<evidence type="ECO:0000256" key="2">
    <source>
        <dbReference type="ARBA" id="ARBA00022801"/>
    </source>
</evidence>
<dbReference type="Pfam" id="PF00857">
    <property type="entry name" value="Isochorismatase"/>
    <property type="match status" value="1"/>
</dbReference>
<sequence length="321" mass="36168">MKFHQYILNPTFSLLSPIYAQIYDTSNALTQIESTINATSIPYRLGNHYNFWTISPDNTTWDLTRSSISPTTSPKTIPMLGFRQKAIIEPNRTAFVIVDMQNFFLHPSLQPNATRGRAAVPPTINLVKGFRKHGMKILWVNWGIDNFDLITMPPAFFSNFSNDSKTQATSFCTDMGMLKEEDGTEVDMGKKLCRGAWNSRVWGDLWPLYEEGIKDGTDLLFHKTTDRFSGLWGAQTPLGLYLQESGITTLFIGGVNSDQCVWSTLIDAFFKGFDVVYVQDCTGTTSPWYAEEMVRYNADANGFLAKSTDIIDALDKQTTGY</sequence>
<keyword evidence="2" id="KW-0378">Hydrolase</keyword>
<dbReference type="SUPFAM" id="SSF52499">
    <property type="entry name" value="Isochorismatase-like hydrolases"/>
    <property type="match status" value="1"/>
</dbReference>
<comment type="caution">
    <text evidence="4">The sequence shown here is derived from an EMBL/GenBank/DDBJ whole genome shotgun (WGS) entry which is preliminary data.</text>
</comment>
<dbReference type="InterPro" id="IPR036380">
    <property type="entry name" value="Isochorismatase-like_sf"/>
</dbReference>
<evidence type="ECO:0000313" key="5">
    <source>
        <dbReference type="Proteomes" id="UP000073492"/>
    </source>
</evidence>